<dbReference type="Gene3D" id="3.50.50.100">
    <property type="match status" value="1"/>
</dbReference>
<dbReference type="GO" id="GO:0004174">
    <property type="term" value="F:electron-transferring-flavoprotein dehydrogenase activity"/>
    <property type="evidence" value="ECO:0007669"/>
    <property type="project" value="TreeGrafter"/>
</dbReference>
<dbReference type="GO" id="GO:0005737">
    <property type="term" value="C:cytoplasm"/>
    <property type="evidence" value="ECO:0007669"/>
    <property type="project" value="TreeGrafter"/>
</dbReference>
<evidence type="ECO:0000256" key="2">
    <source>
        <dbReference type="ARBA" id="ARBA00022630"/>
    </source>
</evidence>
<keyword evidence="4" id="KW-0560">Oxidoreductase</keyword>
<keyword evidence="7" id="KW-1185">Reference proteome</keyword>
<protein>
    <recommendedName>
        <fullName evidence="6">FAD/NAD(P)-binding domain-containing protein</fullName>
    </recommendedName>
</protein>
<dbReference type="InterPro" id="IPR036188">
    <property type="entry name" value="FAD/NAD-bd_sf"/>
</dbReference>
<evidence type="ECO:0000256" key="1">
    <source>
        <dbReference type="ARBA" id="ARBA00006442"/>
    </source>
</evidence>
<reference evidence="8" key="3">
    <citation type="submission" date="2025-08" db="UniProtKB">
        <authorList>
            <consortium name="RefSeq"/>
        </authorList>
    </citation>
    <scope>IDENTIFICATION</scope>
    <source>
        <strain evidence="8">NI907</strain>
    </source>
</reference>
<keyword evidence="5" id="KW-0812">Transmembrane</keyword>
<dbReference type="Pfam" id="PF07992">
    <property type="entry name" value="Pyr_redox_2"/>
    <property type="match status" value="1"/>
</dbReference>
<dbReference type="SUPFAM" id="SSF51905">
    <property type="entry name" value="FAD/NAD(P)-binding domain"/>
    <property type="match status" value="1"/>
</dbReference>
<evidence type="ECO:0000256" key="4">
    <source>
        <dbReference type="ARBA" id="ARBA00023002"/>
    </source>
</evidence>
<evidence type="ECO:0000313" key="8">
    <source>
        <dbReference type="RefSeq" id="XP_030986633.1"/>
    </source>
</evidence>
<organism evidence="7 8">
    <name type="scientific">Pyricularia grisea</name>
    <name type="common">Crabgrass-specific blast fungus</name>
    <name type="synonym">Magnaporthe grisea</name>
    <dbReference type="NCBI Taxonomy" id="148305"/>
    <lineage>
        <taxon>Eukaryota</taxon>
        <taxon>Fungi</taxon>
        <taxon>Dikarya</taxon>
        <taxon>Ascomycota</taxon>
        <taxon>Pezizomycotina</taxon>
        <taxon>Sordariomycetes</taxon>
        <taxon>Sordariomycetidae</taxon>
        <taxon>Magnaporthales</taxon>
        <taxon>Pyriculariaceae</taxon>
        <taxon>Pyricularia</taxon>
    </lineage>
</organism>
<evidence type="ECO:0000259" key="6">
    <source>
        <dbReference type="Pfam" id="PF07992"/>
    </source>
</evidence>
<dbReference type="PANTHER" id="PTHR43735:SF3">
    <property type="entry name" value="FERROPTOSIS SUPPRESSOR PROTEIN 1"/>
    <property type="match status" value="1"/>
</dbReference>
<dbReference type="PRINTS" id="PR00368">
    <property type="entry name" value="FADPNR"/>
</dbReference>
<reference evidence="8" key="1">
    <citation type="journal article" date="2019" name="Mol. Biol. Evol.">
        <title>Blast fungal genomes show frequent chromosomal changes, gene gains and losses, and effector gene turnover.</title>
        <authorList>
            <person name="Gomez Luciano L.B."/>
            <person name="Jason Tsai I."/>
            <person name="Chuma I."/>
            <person name="Tosa Y."/>
            <person name="Chen Y.H."/>
            <person name="Li J.Y."/>
            <person name="Li M.Y."/>
            <person name="Jade Lu M.Y."/>
            <person name="Nakayashiki H."/>
            <person name="Li W.H."/>
        </authorList>
    </citation>
    <scope>NUCLEOTIDE SEQUENCE</scope>
    <source>
        <strain evidence="8">NI907</strain>
    </source>
</reference>
<keyword evidence="3" id="KW-0274">FAD</keyword>
<dbReference type="GeneID" id="41956668"/>
<dbReference type="Proteomes" id="UP000515153">
    <property type="component" value="Unplaced"/>
</dbReference>
<evidence type="ECO:0000313" key="7">
    <source>
        <dbReference type="Proteomes" id="UP000515153"/>
    </source>
</evidence>
<keyword evidence="5" id="KW-1133">Transmembrane helix</keyword>
<sequence length="376" mass="39956">MSNPKTIVILGGSYAGVLVAHTLLKKHKTCKVILVSKNSHFYWNIASVRAIIPGVIKDEEILQPLTKALSHYPEDRWEVVVGSAEASDFAAKTVTVALGDGGDSRTLTYDHLVLATGANNAGDQSVPWKANGTHEELVQSLRDTAERVKNASVVVIAGGGSTGVELAGEIGYEYGKTKEIYLVTGDKELLGGDSTASSALSELAKLNVKVRTESRVQSTENTEDGKTKVTFVGGGEPIMTDVYLPTMGMVPNTQYIDPKFLNENKYVAVDEFYRIKGGGAEGVWAAGDIVSSPRASFLITEKQAAGVANNILNALAGSPPAVVKPLPVDIFAMSVGRSRGVGRMGPIKLLSFMVWLAKGRNLSLPKMAGYMEGSVA</sequence>
<keyword evidence="5" id="KW-0472">Membrane</keyword>
<gene>
    <name evidence="8" type="ORF">PgNI_01683</name>
</gene>
<comment type="similarity">
    <text evidence="1">Belongs to the FAD-dependent oxidoreductase family.</text>
</comment>
<feature type="transmembrane region" description="Helical" evidence="5">
    <location>
        <begin position="6"/>
        <end position="24"/>
    </location>
</feature>
<evidence type="ECO:0000256" key="3">
    <source>
        <dbReference type="ARBA" id="ARBA00022827"/>
    </source>
</evidence>
<feature type="domain" description="FAD/NAD(P)-binding" evidence="6">
    <location>
        <begin position="6"/>
        <end position="293"/>
    </location>
</feature>
<dbReference type="PANTHER" id="PTHR43735">
    <property type="entry name" value="APOPTOSIS-INDUCING FACTOR 1"/>
    <property type="match status" value="1"/>
</dbReference>
<keyword evidence="2" id="KW-0285">Flavoprotein</keyword>
<evidence type="ECO:0000256" key="5">
    <source>
        <dbReference type="SAM" id="Phobius"/>
    </source>
</evidence>
<dbReference type="AlphaFoldDB" id="A0A6P8BH57"/>
<name>A0A6P8BH57_PYRGI</name>
<dbReference type="RefSeq" id="XP_030986633.1">
    <property type="nucleotide sequence ID" value="XM_031121755.1"/>
</dbReference>
<dbReference type="GO" id="GO:0050660">
    <property type="term" value="F:flavin adenine dinucleotide binding"/>
    <property type="evidence" value="ECO:0007669"/>
    <property type="project" value="TreeGrafter"/>
</dbReference>
<dbReference type="InterPro" id="IPR023753">
    <property type="entry name" value="FAD/NAD-binding_dom"/>
</dbReference>
<dbReference type="OrthoDB" id="202203at2759"/>
<accession>A0A6P8BH57</accession>
<dbReference type="PRINTS" id="PR00469">
    <property type="entry name" value="PNDRDTASEII"/>
</dbReference>
<reference evidence="8" key="2">
    <citation type="submission" date="2019-10" db="EMBL/GenBank/DDBJ databases">
        <authorList>
            <consortium name="NCBI Genome Project"/>
        </authorList>
    </citation>
    <scope>NUCLEOTIDE SEQUENCE</scope>
    <source>
        <strain evidence="8">NI907</strain>
    </source>
</reference>
<proteinExistence type="inferred from homology"/>
<dbReference type="KEGG" id="pgri:PgNI_01683"/>